<feature type="repeat" description="ANK" evidence="7">
    <location>
        <begin position="289"/>
        <end position="314"/>
    </location>
</feature>
<keyword evidence="2" id="KW-0812">Transmembrane</keyword>
<evidence type="ECO:0000256" key="5">
    <source>
        <dbReference type="ARBA" id="ARBA00023043"/>
    </source>
</evidence>
<dbReference type="EMBL" id="AM449622">
    <property type="protein sequence ID" value="CAN69800.1"/>
    <property type="molecule type" value="Genomic_DNA"/>
</dbReference>
<comment type="subcellular location">
    <subcellularLocation>
        <location evidence="1">Membrane</location>
        <topology evidence="1">Multi-pass membrane protein</topology>
    </subcellularLocation>
</comment>
<evidence type="ECO:0000313" key="9">
    <source>
        <dbReference type="EMBL" id="CAN69800.1"/>
    </source>
</evidence>
<proteinExistence type="predicted"/>
<name>A5B7R6_VITVI</name>
<keyword evidence="4" id="KW-1133">Transmembrane helix</keyword>
<dbReference type="PROSITE" id="PS50297">
    <property type="entry name" value="ANK_REP_REGION"/>
    <property type="match status" value="3"/>
</dbReference>
<accession>A5B7R6</accession>
<evidence type="ECO:0000256" key="6">
    <source>
        <dbReference type="ARBA" id="ARBA00023136"/>
    </source>
</evidence>
<dbReference type="SMART" id="SM00248">
    <property type="entry name" value="ANK"/>
    <property type="match status" value="8"/>
</dbReference>
<dbReference type="GO" id="GO:0016020">
    <property type="term" value="C:membrane"/>
    <property type="evidence" value="ECO:0007669"/>
    <property type="project" value="UniProtKB-SubCell"/>
</dbReference>
<evidence type="ECO:0000256" key="7">
    <source>
        <dbReference type="PROSITE-ProRule" id="PRU00023"/>
    </source>
</evidence>
<keyword evidence="3" id="KW-0677">Repeat</keyword>
<dbReference type="PROSITE" id="PS50088">
    <property type="entry name" value="ANK_REPEAT"/>
    <property type="match status" value="3"/>
</dbReference>
<dbReference type="PANTHER" id="PTHR24186:SF53">
    <property type="entry name" value="PGG DOMAIN-CONTAINING PROTEIN"/>
    <property type="match status" value="1"/>
</dbReference>
<feature type="repeat" description="ANK" evidence="7">
    <location>
        <begin position="140"/>
        <end position="162"/>
    </location>
</feature>
<evidence type="ECO:0000256" key="2">
    <source>
        <dbReference type="ARBA" id="ARBA00022692"/>
    </source>
</evidence>
<keyword evidence="5 7" id="KW-0040">ANK repeat</keyword>
<dbReference type="InterPro" id="IPR002110">
    <property type="entry name" value="Ankyrin_rpt"/>
</dbReference>
<dbReference type="InterPro" id="IPR026961">
    <property type="entry name" value="PGG_dom"/>
</dbReference>
<evidence type="ECO:0000256" key="4">
    <source>
        <dbReference type="ARBA" id="ARBA00022989"/>
    </source>
</evidence>
<dbReference type="Gene3D" id="1.25.40.20">
    <property type="entry name" value="Ankyrin repeat-containing domain"/>
    <property type="match status" value="1"/>
</dbReference>
<dbReference type="AlphaFoldDB" id="A5B7R6"/>
<evidence type="ECO:0000256" key="3">
    <source>
        <dbReference type="ARBA" id="ARBA00022737"/>
    </source>
</evidence>
<evidence type="ECO:0000256" key="1">
    <source>
        <dbReference type="ARBA" id="ARBA00004141"/>
    </source>
</evidence>
<protein>
    <recommendedName>
        <fullName evidence="8">PGG domain-containing protein</fullName>
    </recommendedName>
</protein>
<dbReference type="Pfam" id="PF13962">
    <property type="entry name" value="PGG"/>
    <property type="match status" value="1"/>
</dbReference>
<keyword evidence="6" id="KW-0472">Membrane</keyword>
<dbReference type="SUPFAM" id="SSF48403">
    <property type="entry name" value="Ankyrin repeat"/>
    <property type="match status" value="1"/>
</dbReference>
<dbReference type="InterPro" id="IPR036770">
    <property type="entry name" value="Ankyrin_rpt-contain_sf"/>
</dbReference>
<feature type="domain" description="PGG" evidence="8">
    <location>
        <begin position="489"/>
        <end position="535"/>
    </location>
</feature>
<dbReference type="PANTHER" id="PTHR24186">
    <property type="entry name" value="PROTEIN PHOSPHATASE 1 REGULATORY SUBUNIT"/>
    <property type="match status" value="1"/>
</dbReference>
<gene>
    <name evidence="9" type="ORF">VITISV_002766</name>
</gene>
<organism evidence="9">
    <name type="scientific">Vitis vinifera</name>
    <name type="common">Grape</name>
    <dbReference type="NCBI Taxonomy" id="29760"/>
    <lineage>
        <taxon>Eukaryota</taxon>
        <taxon>Viridiplantae</taxon>
        <taxon>Streptophyta</taxon>
        <taxon>Embryophyta</taxon>
        <taxon>Tracheophyta</taxon>
        <taxon>Spermatophyta</taxon>
        <taxon>Magnoliopsida</taxon>
        <taxon>eudicotyledons</taxon>
        <taxon>Gunneridae</taxon>
        <taxon>Pentapetalae</taxon>
        <taxon>rosids</taxon>
        <taxon>Vitales</taxon>
        <taxon>Vitaceae</taxon>
        <taxon>Viteae</taxon>
        <taxon>Vitis</taxon>
    </lineage>
</organism>
<sequence length="561" mass="62080">MQLLSTTQLCTSQHNDINKLLPFGSLQLERSEESKKHLMDQLGASNHGAELQDCRISYQAANADGSQTVITGMDAGLYKAAAEGKIDDLKKIDEHEFQVQLTPNHNTILHIAVQFGKLDCVQRILTLPSCSSLLQRPNLKGETPLHLAAREGHLEIVEDLIRTAKSLPVDIETGIGAEKVILRTKNKRKDTALHEAVRYGHSNVVKLLIEEDPEFTYGPNSSGRTPLYIAAERRFTDMVDMIISTCHSPAYGGFKSRTALHAAVICNDKEITEKILEWKPALTKEVDDNGWSPLHFAAKTGDDPTIVSLLLKKSDKSVVYLGTKDGKKTALHIASLHHHGKIVEELLSQFPDCSEQVDDKGHNICHFAMMEKGEYGTYLLNDWLRLRGLVNEEDGQGNTPLHLLSSNEILNYSFILSPEVDKKACNNENLTAFDIISSSRAQDITAVEKEVLLMIFRTAMNDPTAAEGLFKQINKVTQSEAFKEKYISELKHRGEAHLIVSALITTVTFAAGFTLPGGYNGDDGMAILTRKTAFQGICCDRYHSPGALSICCLPSFFYDCA</sequence>
<feature type="repeat" description="ANK" evidence="7">
    <location>
        <begin position="188"/>
        <end position="220"/>
    </location>
</feature>
<dbReference type="Pfam" id="PF12796">
    <property type="entry name" value="Ank_2"/>
    <property type="match status" value="3"/>
</dbReference>
<evidence type="ECO:0000259" key="8">
    <source>
        <dbReference type="Pfam" id="PF13962"/>
    </source>
</evidence>
<reference evidence="9" key="1">
    <citation type="journal article" date="2007" name="PLoS ONE">
        <title>The first genome sequence of an elite grapevine cultivar (Pinot noir Vitis vinifera L.): coping with a highly heterozygous genome.</title>
        <authorList>
            <person name="Velasco R."/>
            <person name="Zharkikh A."/>
            <person name="Troggio M."/>
            <person name="Cartwright D.A."/>
            <person name="Cestaro A."/>
            <person name="Pruss D."/>
            <person name="Pindo M."/>
            <person name="FitzGerald L.M."/>
            <person name="Vezzulli S."/>
            <person name="Reid J."/>
            <person name="Malacarne G."/>
            <person name="Iliev D."/>
            <person name="Coppola G."/>
            <person name="Wardell B."/>
            <person name="Micheletti D."/>
            <person name="Macalma T."/>
            <person name="Facci M."/>
            <person name="Mitchell J.T."/>
            <person name="Perazzolli M."/>
            <person name="Eldredge G."/>
            <person name="Gatto P."/>
            <person name="Oyzerski R."/>
            <person name="Moretto M."/>
            <person name="Gutin N."/>
            <person name="Stefanini M."/>
            <person name="Chen Y."/>
            <person name="Segala C."/>
            <person name="Davenport C."/>
            <person name="Dematte L."/>
            <person name="Mraz A."/>
            <person name="Battilana J."/>
            <person name="Stormo K."/>
            <person name="Costa F."/>
            <person name="Tao Q."/>
            <person name="Si-Ammour A."/>
            <person name="Harkins T."/>
            <person name="Lackey A."/>
            <person name="Perbost C."/>
            <person name="Taillon B."/>
            <person name="Stella A."/>
            <person name="Solovyev V."/>
            <person name="Fawcett J.A."/>
            <person name="Sterck L."/>
            <person name="Vandepoele K."/>
            <person name="Grando S.M."/>
            <person name="Toppo S."/>
            <person name="Moser C."/>
            <person name="Lanchbury J."/>
            <person name="Bogden R."/>
            <person name="Skolnick M."/>
            <person name="Sgaramella V."/>
            <person name="Bhatnagar S.K."/>
            <person name="Fontana P."/>
            <person name="Gutin A."/>
            <person name="Van de Peer Y."/>
            <person name="Salamini F."/>
            <person name="Viola R."/>
        </authorList>
    </citation>
    <scope>NUCLEOTIDE SEQUENCE</scope>
</reference>
<dbReference type="ExpressionAtlas" id="A5B7R6">
    <property type="expression patterns" value="baseline and differential"/>
</dbReference>